<proteinExistence type="predicted"/>
<organism evidence="1 2">
    <name type="scientific">Inconstantimicrobium mannanitabidum</name>
    <dbReference type="NCBI Taxonomy" id="1604901"/>
    <lineage>
        <taxon>Bacteria</taxon>
        <taxon>Bacillati</taxon>
        <taxon>Bacillota</taxon>
        <taxon>Clostridia</taxon>
        <taxon>Eubacteriales</taxon>
        <taxon>Clostridiaceae</taxon>
        <taxon>Inconstantimicrobium</taxon>
    </lineage>
</organism>
<dbReference type="Proteomes" id="UP001058074">
    <property type="component" value="Unassembled WGS sequence"/>
</dbReference>
<sequence length="322" mass="34526">MSLFAKNKNHKNDITVDNTIIDSEIPVNYFASSSNDVSEALDNLHTNSNSITDCIKESCDIANTLSSHFNSSIDGLSGVGSIISDLNSEMELLAENVTNVHSMILDTDKLANNGITTIKTLDTSLENLKEAFTVSSSTVNDLVSKLESVNMITDSISQIATQTNLLALNAAIEAARAGEAGKGFSVVAGEVRKLAENSKQAVQSITSILDEIKVDILNASKAMNSGTEAINSQHSSISETKTTFVNIKKATGEASDEIEVCITNLVTSSEKKNLLGTAFDRATENVTKHNNLTDKLVSTLKEESKYLDNLTDSVEEIKASLK</sequence>
<dbReference type="EMBL" id="BROD01000001">
    <property type="protein sequence ID" value="GKX67789.1"/>
    <property type="molecule type" value="Genomic_DNA"/>
</dbReference>
<gene>
    <name evidence="1" type="ORF">rsdtw13_30470</name>
</gene>
<reference evidence="1" key="1">
    <citation type="journal article" date="2025" name="Int. J. Syst. Evol. Microbiol.">
        <title>Inconstantimicrobium mannanitabidum sp. nov., a novel member of the family Clostridiaceae isolated from anoxic soil under the treatment of reductive soil disinfestation.</title>
        <authorList>
            <person name="Ueki A."/>
            <person name="Tonouchi A."/>
            <person name="Honma S."/>
            <person name="Kaku N."/>
            <person name="Ueki K."/>
        </authorList>
    </citation>
    <scope>NUCLEOTIDE SEQUENCE</scope>
    <source>
        <strain evidence="1">TW13</strain>
    </source>
</reference>
<evidence type="ECO:0000313" key="2">
    <source>
        <dbReference type="Proteomes" id="UP001058074"/>
    </source>
</evidence>
<accession>A0ACB5RFE6</accession>
<protein>
    <submittedName>
        <fullName evidence="1">Uncharacterized protein</fullName>
    </submittedName>
</protein>
<keyword evidence="2" id="KW-1185">Reference proteome</keyword>
<comment type="caution">
    <text evidence="1">The sequence shown here is derived from an EMBL/GenBank/DDBJ whole genome shotgun (WGS) entry which is preliminary data.</text>
</comment>
<name>A0ACB5RFE6_9CLOT</name>
<evidence type="ECO:0000313" key="1">
    <source>
        <dbReference type="EMBL" id="GKX67789.1"/>
    </source>
</evidence>